<dbReference type="InterPro" id="IPR036249">
    <property type="entry name" value="Thioredoxin-like_sf"/>
</dbReference>
<dbReference type="EMBL" id="FOEP01000010">
    <property type="protein sequence ID" value="SEQ65473.1"/>
    <property type="molecule type" value="Genomic_DNA"/>
</dbReference>
<dbReference type="Proteomes" id="UP000198634">
    <property type="component" value="Unassembled WGS sequence"/>
</dbReference>
<dbReference type="PANTHER" id="PTHR36057:SF1">
    <property type="entry name" value="LIPOPROTEIN LIPID ATTACHMENT SITE-LIKE PROTEIN, PUTATIVE (DUF1223)-RELATED"/>
    <property type="match status" value="1"/>
</dbReference>
<dbReference type="InterPro" id="IPR010634">
    <property type="entry name" value="DUF1223"/>
</dbReference>
<name>A0A1H9HT50_9RHOB</name>
<feature type="signal peptide" evidence="1">
    <location>
        <begin position="1"/>
        <end position="20"/>
    </location>
</feature>
<dbReference type="RefSeq" id="WP_090270382.1">
    <property type="nucleotide sequence ID" value="NZ_FOEP01000010.1"/>
</dbReference>
<proteinExistence type="predicted"/>
<dbReference type="STRING" id="657014.SAMN04488092_11075"/>
<dbReference type="OrthoDB" id="9808254at2"/>
<reference evidence="2 3" key="1">
    <citation type="submission" date="2016-10" db="EMBL/GenBank/DDBJ databases">
        <authorList>
            <person name="de Groot N.N."/>
        </authorList>
    </citation>
    <scope>NUCLEOTIDE SEQUENCE [LARGE SCALE GENOMIC DNA]</scope>
    <source>
        <strain evidence="2 3">DSM 22007</strain>
    </source>
</reference>
<keyword evidence="3" id="KW-1185">Reference proteome</keyword>
<dbReference type="AlphaFoldDB" id="A0A1H9HT50"/>
<gene>
    <name evidence="2" type="ORF">SAMN04488092_11075</name>
</gene>
<dbReference type="Pfam" id="PF06764">
    <property type="entry name" value="DUF1223"/>
    <property type="match status" value="1"/>
</dbReference>
<evidence type="ECO:0008006" key="4">
    <source>
        <dbReference type="Google" id="ProtNLM"/>
    </source>
</evidence>
<evidence type="ECO:0000256" key="1">
    <source>
        <dbReference type="SAM" id="SignalP"/>
    </source>
</evidence>
<dbReference type="SUPFAM" id="SSF52833">
    <property type="entry name" value="Thioredoxin-like"/>
    <property type="match status" value="1"/>
</dbReference>
<keyword evidence="1" id="KW-0732">Signal</keyword>
<evidence type="ECO:0000313" key="3">
    <source>
        <dbReference type="Proteomes" id="UP000198634"/>
    </source>
</evidence>
<sequence>MRQLVIWAAALWVGAMAAAAADTRPVVVELYTSQGCSSCPPADAFLTTLAPRDDVIALALHVDYWDYIGWKDVFASPHHTRRQKAYAVAAGRRTVYTPQMIVGGKEHVVGNHPVDVGDLIRKHADQPAAVTLTLKRNGAQVMISARMQRPMDEPLLVQLVRYTPEERITIRSGENDGRHLTYSNIVTEWRRLEEWDTRRPLALTAAAAGTQPIVVIVQRKGPGEILAAARLR</sequence>
<evidence type="ECO:0000313" key="2">
    <source>
        <dbReference type="EMBL" id="SEQ65473.1"/>
    </source>
</evidence>
<feature type="chain" id="PRO_5009300918" description="DUF1223 domain-containing protein" evidence="1">
    <location>
        <begin position="21"/>
        <end position="232"/>
    </location>
</feature>
<protein>
    <recommendedName>
        <fullName evidence="4">DUF1223 domain-containing protein</fullName>
    </recommendedName>
</protein>
<accession>A0A1H9HT50</accession>
<organism evidence="2 3">
    <name type="scientific">Thalassovita taeanensis</name>
    <dbReference type="NCBI Taxonomy" id="657014"/>
    <lineage>
        <taxon>Bacteria</taxon>
        <taxon>Pseudomonadati</taxon>
        <taxon>Pseudomonadota</taxon>
        <taxon>Alphaproteobacteria</taxon>
        <taxon>Rhodobacterales</taxon>
        <taxon>Roseobacteraceae</taxon>
        <taxon>Thalassovita</taxon>
    </lineage>
</organism>
<dbReference type="PANTHER" id="PTHR36057">
    <property type="match status" value="1"/>
</dbReference>